<evidence type="ECO:0000313" key="3">
    <source>
        <dbReference type="Proteomes" id="UP001177140"/>
    </source>
</evidence>
<feature type="compositionally biased region" description="Basic and acidic residues" evidence="1">
    <location>
        <begin position="1"/>
        <end position="12"/>
    </location>
</feature>
<feature type="compositionally biased region" description="Polar residues" evidence="1">
    <location>
        <begin position="20"/>
        <end position="33"/>
    </location>
</feature>
<accession>A0AA41VMX4</accession>
<evidence type="ECO:0000256" key="1">
    <source>
        <dbReference type="SAM" id="MobiDB-lite"/>
    </source>
</evidence>
<protein>
    <submittedName>
        <fullName evidence="2">Uncharacterized protein</fullName>
    </submittedName>
</protein>
<sequence length="305" mass="33998">MDDKLLAGRIEEEVAPPPNDDSQSIQPQKTYEQQEAEDELANKLSYKEILFNQHPVMSSLPHNCCKDSDIDTDDDEQVHVPNKSKWFSMCVEKWGVEDDDSLIRKVRAAETVFEIFTAGFRNVDGDSCCGALIRDSCNRPIVGISKVIPDGKSVSQFCLELEGVALGVNLAKKYEAFPFYLYCPSQKVCDFVEGYESEQNACYCSGARKVVKTPCEACAKRSTIPKGHGDYDKASEIVRDIFSDYEGHKGFNVIYGGIRGGSGTNEAACSLAKRGKSEELKLKEIGAAEDLWDTIYEEVFDQYVK</sequence>
<evidence type="ECO:0000313" key="2">
    <source>
        <dbReference type="EMBL" id="MCL7044222.1"/>
    </source>
</evidence>
<dbReference type="EMBL" id="JAJJMA010255947">
    <property type="protein sequence ID" value="MCL7044222.1"/>
    <property type="molecule type" value="Genomic_DNA"/>
</dbReference>
<dbReference type="AlphaFoldDB" id="A0AA41VMX4"/>
<name>A0AA41VMX4_PAPNU</name>
<dbReference type="Proteomes" id="UP001177140">
    <property type="component" value="Unassembled WGS sequence"/>
</dbReference>
<organism evidence="2 3">
    <name type="scientific">Papaver nudicaule</name>
    <name type="common">Iceland poppy</name>
    <dbReference type="NCBI Taxonomy" id="74823"/>
    <lineage>
        <taxon>Eukaryota</taxon>
        <taxon>Viridiplantae</taxon>
        <taxon>Streptophyta</taxon>
        <taxon>Embryophyta</taxon>
        <taxon>Tracheophyta</taxon>
        <taxon>Spermatophyta</taxon>
        <taxon>Magnoliopsida</taxon>
        <taxon>Ranunculales</taxon>
        <taxon>Papaveraceae</taxon>
        <taxon>Papaveroideae</taxon>
        <taxon>Papaver</taxon>
    </lineage>
</organism>
<feature type="region of interest" description="Disordered" evidence="1">
    <location>
        <begin position="1"/>
        <end position="38"/>
    </location>
</feature>
<proteinExistence type="predicted"/>
<reference evidence="2" key="1">
    <citation type="submission" date="2022-03" db="EMBL/GenBank/DDBJ databases">
        <title>A functionally conserved STORR gene fusion in Papaver species that diverged 16.8 million years ago.</title>
        <authorList>
            <person name="Catania T."/>
        </authorList>
    </citation>
    <scope>NUCLEOTIDE SEQUENCE</scope>
    <source>
        <strain evidence="2">S-191538</strain>
    </source>
</reference>
<comment type="caution">
    <text evidence="2">The sequence shown here is derived from an EMBL/GenBank/DDBJ whole genome shotgun (WGS) entry which is preliminary data.</text>
</comment>
<gene>
    <name evidence="2" type="ORF">MKW94_030970</name>
</gene>
<keyword evidence="3" id="KW-1185">Reference proteome</keyword>